<protein>
    <submittedName>
        <fullName evidence="2">Serine/threonine-protein kinase HipA</fullName>
    </submittedName>
</protein>
<sequence>MREAEIMYKGEVAGKLIQHNDGSFSFTYEDAWIANSQKPPVSLTLPKSVKVYNAKTLFPFFANMLPEGVNKHVICRSLKIDEDDYFGLLLNVAQYDAIGAVTVKRTNDSA</sequence>
<evidence type="ECO:0000313" key="2">
    <source>
        <dbReference type="EMBL" id="PSL27417.1"/>
    </source>
</evidence>
<feature type="domain" description="HipA N-terminal subdomain 1" evidence="1">
    <location>
        <begin position="5"/>
        <end position="103"/>
    </location>
</feature>
<proteinExistence type="predicted"/>
<evidence type="ECO:0000313" key="3">
    <source>
        <dbReference type="Proteomes" id="UP000241964"/>
    </source>
</evidence>
<evidence type="ECO:0000259" key="1">
    <source>
        <dbReference type="Pfam" id="PF13657"/>
    </source>
</evidence>
<keyword evidence="3" id="KW-1185">Reference proteome</keyword>
<dbReference type="EMBL" id="PYAS01000008">
    <property type="protein sequence ID" value="PSL27417.1"/>
    <property type="molecule type" value="Genomic_DNA"/>
</dbReference>
<dbReference type="RefSeq" id="WP_106596809.1">
    <property type="nucleotide sequence ID" value="NZ_PYAS01000008.1"/>
</dbReference>
<dbReference type="Pfam" id="PF13657">
    <property type="entry name" value="Couple_hipA"/>
    <property type="match status" value="1"/>
</dbReference>
<dbReference type="GO" id="GO:0016301">
    <property type="term" value="F:kinase activity"/>
    <property type="evidence" value="ECO:0007669"/>
    <property type="project" value="UniProtKB-KW"/>
</dbReference>
<keyword evidence="2" id="KW-0418">Kinase</keyword>
<accession>A0A2P8G0C3</accession>
<comment type="caution">
    <text evidence="2">The sequence shown here is derived from an EMBL/GenBank/DDBJ whole genome shotgun (WGS) entry which is preliminary data.</text>
</comment>
<dbReference type="AlphaFoldDB" id="A0A2P8G0C3"/>
<keyword evidence="2" id="KW-0808">Transferase</keyword>
<dbReference type="Proteomes" id="UP000241964">
    <property type="component" value="Unassembled WGS sequence"/>
</dbReference>
<organism evidence="2 3">
    <name type="scientific">Dyadobacter jiangsuensis</name>
    <dbReference type="NCBI Taxonomy" id="1591085"/>
    <lineage>
        <taxon>Bacteria</taxon>
        <taxon>Pseudomonadati</taxon>
        <taxon>Bacteroidota</taxon>
        <taxon>Cytophagia</taxon>
        <taxon>Cytophagales</taxon>
        <taxon>Spirosomataceae</taxon>
        <taxon>Dyadobacter</taxon>
    </lineage>
</organism>
<dbReference type="OrthoDB" id="196808at2"/>
<dbReference type="InterPro" id="IPR017508">
    <property type="entry name" value="HipA_N1"/>
</dbReference>
<name>A0A2P8G0C3_9BACT</name>
<gene>
    <name evidence="2" type="ORF">CLV60_108275</name>
</gene>
<reference evidence="2 3" key="1">
    <citation type="submission" date="2018-03" db="EMBL/GenBank/DDBJ databases">
        <title>Genomic Encyclopedia of Archaeal and Bacterial Type Strains, Phase II (KMG-II): from individual species to whole genera.</title>
        <authorList>
            <person name="Goeker M."/>
        </authorList>
    </citation>
    <scope>NUCLEOTIDE SEQUENCE [LARGE SCALE GENOMIC DNA]</scope>
    <source>
        <strain evidence="2 3">DSM 29057</strain>
    </source>
</reference>
<dbReference type="NCBIfam" id="TIGR03071">
    <property type="entry name" value="couple_hipA"/>
    <property type="match status" value="1"/>
</dbReference>